<dbReference type="PANTHER" id="PTHR11014">
    <property type="entry name" value="PEPTIDASE M20 FAMILY MEMBER"/>
    <property type="match status" value="1"/>
</dbReference>
<evidence type="ECO:0000259" key="2">
    <source>
        <dbReference type="Pfam" id="PF07687"/>
    </source>
</evidence>
<feature type="binding site" evidence="1">
    <location>
        <position position="144"/>
    </location>
    <ligand>
        <name>Mn(2+)</name>
        <dbReference type="ChEBI" id="CHEBI:29035"/>
        <label>2</label>
    </ligand>
</feature>
<dbReference type="InterPro" id="IPR011650">
    <property type="entry name" value="Peptidase_M20_dimer"/>
</dbReference>
<dbReference type="PANTHER" id="PTHR11014:SF63">
    <property type="entry name" value="METALLOPEPTIDASE, PUTATIVE (AFU_ORTHOLOGUE AFUA_6G09600)-RELATED"/>
    <property type="match status" value="1"/>
</dbReference>
<dbReference type="Gene3D" id="3.40.630.10">
    <property type="entry name" value="Zn peptidases"/>
    <property type="match status" value="1"/>
</dbReference>
<evidence type="ECO:0000313" key="4">
    <source>
        <dbReference type="Proteomes" id="UP000460949"/>
    </source>
</evidence>
<dbReference type="EMBL" id="WMET01000002">
    <property type="protein sequence ID" value="MYL20450.1"/>
    <property type="molecule type" value="Genomic_DNA"/>
</dbReference>
<feature type="binding site" evidence="1">
    <location>
        <position position="173"/>
    </location>
    <ligand>
        <name>Mn(2+)</name>
        <dbReference type="ChEBI" id="CHEBI:29035"/>
        <label>1</label>
    </ligand>
</feature>
<keyword evidence="1" id="KW-0479">Metal-binding</keyword>
<dbReference type="Proteomes" id="UP000460949">
    <property type="component" value="Unassembled WGS sequence"/>
</dbReference>
<comment type="caution">
    <text evidence="3">The sequence shown here is derived from an EMBL/GenBank/DDBJ whole genome shotgun (WGS) entry which is preliminary data.</text>
</comment>
<name>A0A845DSH5_9BACI</name>
<organism evidence="3 4">
    <name type="scientific">Halobacillus litoralis</name>
    <dbReference type="NCBI Taxonomy" id="45668"/>
    <lineage>
        <taxon>Bacteria</taxon>
        <taxon>Bacillati</taxon>
        <taxon>Bacillota</taxon>
        <taxon>Bacilli</taxon>
        <taxon>Bacillales</taxon>
        <taxon>Bacillaceae</taxon>
        <taxon>Halobacillus</taxon>
    </lineage>
</organism>
<dbReference type="PIRSF" id="PIRSF005962">
    <property type="entry name" value="Pept_M20D_amidohydro"/>
    <property type="match status" value="1"/>
</dbReference>
<keyword evidence="3" id="KW-0378">Hydrolase</keyword>
<gene>
    <name evidence="3" type="ORF">GLW04_11155</name>
</gene>
<dbReference type="Pfam" id="PF07687">
    <property type="entry name" value="M20_dimer"/>
    <property type="match status" value="1"/>
</dbReference>
<dbReference type="SUPFAM" id="SSF53187">
    <property type="entry name" value="Zn-dependent exopeptidases"/>
    <property type="match status" value="1"/>
</dbReference>
<proteinExistence type="predicted"/>
<sequence length="394" mass="43235">MKTRNPDLALRARQLFEQLIIWRRDFHRHPERSFQEKRTSETVAAELRKLPLYDVEEKVGGYGVVAAISHGEGPVIGLRADMDALPIQETTSHSFSSLYPGVMHACGHDAHMAVLLGAARLLHEDAVQGNFNGTVKLIFQPAEECCDSAGETGAVKMLQTGRLDDVQRLVALHMCPWRKTGEVQWHDGPSMANNDEFSIVIHGSGGHAGYPQHVNDPIWIASSLLGALYSLNGRRMDPLDIGTLSIGKIEAGEAGNIIPDRLLIKGTIRSYKESVRNKLVEDLKQTVTLVTALGGSYDLSVQRGEPALVNDPEVNRAVRKAASGFKLIEEPFGMGSEDFSYYTKTIPGAMFFLGCGLKEEKSLHQSDFDLDEQALPFGVQVLLGSAYELLERGG</sequence>
<comment type="cofactor">
    <cofactor evidence="1">
        <name>Mn(2+)</name>
        <dbReference type="ChEBI" id="CHEBI:29035"/>
    </cofactor>
    <text evidence="1">The Mn(2+) ion enhances activity.</text>
</comment>
<dbReference type="InterPro" id="IPR002933">
    <property type="entry name" value="Peptidase_M20"/>
</dbReference>
<dbReference type="RefSeq" id="WP_160837163.1">
    <property type="nucleotide sequence ID" value="NZ_WMET01000002.1"/>
</dbReference>
<accession>A0A845DSH5</accession>
<protein>
    <submittedName>
        <fullName evidence="3">Amidohydrolase</fullName>
    </submittedName>
</protein>
<feature type="binding site" evidence="1">
    <location>
        <position position="108"/>
    </location>
    <ligand>
        <name>Mn(2+)</name>
        <dbReference type="ChEBI" id="CHEBI:29035"/>
        <label>2</label>
    </ligand>
</feature>
<dbReference type="GO" id="GO:0016787">
    <property type="term" value="F:hydrolase activity"/>
    <property type="evidence" value="ECO:0007669"/>
    <property type="project" value="UniProtKB-KW"/>
</dbReference>
<feature type="binding site" evidence="1">
    <location>
        <position position="364"/>
    </location>
    <ligand>
        <name>Mn(2+)</name>
        <dbReference type="ChEBI" id="CHEBI:29035"/>
        <label>2</label>
    </ligand>
</feature>
<feature type="domain" description="Peptidase M20 dimerisation" evidence="2">
    <location>
        <begin position="196"/>
        <end position="287"/>
    </location>
</feature>
<dbReference type="OrthoDB" id="9776731at2"/>
<keyword evidence="1" id="KW-0464">Manganese</keyword>
<dbReference type="InterPro" id="IPR036264">
    <property type="entry name" value="Bact_exopeptidase_dim_dom"/>
</dbReference>
<evidence type="ECO:0000256" key="1">
    <source>
        <dbReference type="PIRSR" id="PIRSR005962-1"/>
    </source>
</evidence>
<reference evidence="3 4" key="1">
    <citation type="submission" date="2019-11" db="EMBL/GenBank/DDBJ databases">
        <title>Genome sequences of 17 halophilic strains isolated from different environments.</title>
        <authorList>
            <person name="Furrow R.E."/>
        </authorList>
    </citation>
    <scope>NUCLEOTIDE SEQUENCE [LARGE SCALE GENOMIC DNA]</scope>
    <source>
        <strain evidence="3 4">22511_23_Filter</strain>
    </source>
</reference>
<dbReference type="InterPro" id="IPR017439">
    <property type="entry name" value="Amidohydrolase"/>
</dbReference>
<dbReference type="NCBIfam" id="TIGR01891">
    <property type="entry name" value="amidohydrolases"/>
    <property type="match status" value="1"/>
</dbReference>
<dbReference type="Gene3D" id="3.30.70.360">
    <property type="match status" value="1"/>
</dbReference>
<evidence type="ECO:0000313" key="3">
    <source>
        <dbReference type="EMBL" id="MYL20450.1"/>
    </source>
</evidence>
<dbReference type="AlphaFoldDB" id="A0A845DSH5"/>
<feature type="binding site" evidence="1">
    <location>
        <position position="106"/>
    </location>
    <ligand>
        <name>Mn(2+)</name>
        <dbReference type="ChEBI" id="CHEBI:29035"/>
        <label>2</label>
    </ligand>
</feature>
<dbReference type="SUPFAM" id="SSF55031">
    <property type="entry name" value="Bacterial exopeptidase dimerisation domain"/>
    <property type="match status" value="1"/>
</dbReference>
<dbReference type="GO" id="GO:0046872">
    <property type="term" value="F:metal ion binding"/>
    <property type="evidence" value="ECO:0007669"/>
    <property type="project" value="UniProtKB-KW"/>
</dbReference>
<dbReference type="Pfam" id="PF01546">
    <property type="entry name" value="Peptidase_M20"/>
    <property type="match status" value="1"/>
</dbReference>